<organism evidence="12 13">
    <name type="scientific">Corynebacterium mendelii</name>
    <dbReference type="NCBI Taxonomy" id="2765362"/>
    <lineage>
        <taxon>Bacteria</taxon>
        <taxon>Bacillati</taxon>
        <taxon>Actinomycetota</taxon>
        <taxon>Actinomycetes</taxon>
        <taxon>Mycobacteriales</taxon>
        <taxon>Corynebacteriaceae</taxon>
        <taxon>Corynebacterium</taxon>
    </lineage>
</organism>
<keyword evidence="13" id="KW-1185">Reference proteome</keyword>
<dbReference type="PROSITE" id="PS00533">
    <property type="entry name" value="PORPHOBILINOGEN_DEAM"/>
    <property type="match status" value="1"/>
</dbReference>
<evidence type="ECO:0000256" key="4">
    <source>
        <dbReference type="ARBA" id="ARBA00011245"/>
    </source>
</evidence>
<evidence type="ECO:0000256" key="5">
    <source>
        <dbReference type="ARBA" id="ARBA00012655"/>
    </source>
</evidence>
<dbReference type="Pfam" id="PF03900">
    <property type="entry name" value="Porphobil_deamC"/>
    <property type="match status" value="1"/>
</dbReference>
<dbReference type="NCBIfam" id="TIGR00212">
    <property type="entry name" value="hemC"/>
    <property type="match status" value="1"/>
</dbReference>
<feature type="domain" description="Porphobilinogen deaminase C-terminal" evidence="11">
    <location>
        <begin position="238"/>
        <end position="308"/>
    </location>
</feature>
<dbReference type="GO" id="GO:0006783">
    <property type="term" value="P:heme biosynthetic process"/>
    <property type="evidence" value="ECO:0007669"/>
    <property type="project" value="TreeGrafter"/>
</dbReference>
<evidence type="ECO:0000313" key="12">
    <source>
        <dbReference type="EMBL" id="MBN9643880.1"/>
    </source>
</evidence>
<dbReference type="InterPro" id="IPR022417">
    <property type="entry name" value="Porphobilin_deaminase_N"/>
</dbReference>
<dbReference type="EC" id="2.5.1.61" evidence="5 9"/>
<dbReference type="PRINTS" id="PR00151">
    <property type="entry name" value="PORPHBDMNASE"/>
</dbReference>
<keyword evidence="6 12" id="KW-0808">Transferase</keyword>
<evidence type="ECO:0000313" key="13">
    <source>
        <dbReference type="Proteomes" id="UP000664332"/>
    </source>
</evidence>
<name>A0A939IWX1_9CORY</name>
<evidence type="ECO:0000259" key="10">
    <source>
        <dbReference type="Pfam" id="PF01379"/>
    </source>
</evidence>
<evidence type="ECO:0000256" key="7">
    <source>
        <dbReference type="ARBA" id="ARBA00023244"/>
    </source>
</evidence>
<dbReference type="Pfam" id="PF01379">
    <property type="entry name" value="Porphobil_deam"/>
    <property type="match status" value="1"/>
</dbReference>
<dbReference type="RefSeq" id="WP_207118614.1">
    <property type="nucleotide sequence ID" value="NZ_JAFLEQ010000008.1"/>
</dbReference>
<comment type="function">
    <text evidence="2">Tetrapolymerization of the monopyrrole PBG into the hydroxymethylbilane pre-uroporphyrinogen in several discrete steps.</text>
</comment>
<dbReference type="SUPFAM" id="SSF53850">
    <property type="entry name" value="Periplasmic binding protein-like II"/>
    <property type="match status" value="1"/>
</dbReference>
<sequence length="316" mass="32481">MNSVPADDPCATAPDLHAPAIRVGTRGSVLAMAQTSTVIAGLSAAGAGAIRPRVVTTPGDVNHDPVHRIGVGVFTQALREAMADGTVDCAVHSYKDLPSAADPRFHLVVPVRAPRHDALVARDGMGLADLPRGARVGTSAPRRVNQLRKLRPDLDVRPLRGNIDTRIGKVTGGELDAVVLAYAGLLRGGRAHTATHIFTPDELTPAPAQGALAVECRADDHVLTGVLDRLADQCATVETRAERAVLARLGAGCTSPVAACAFADTARGSLLLCAAVTGPDGAGEARVKLTGTTADPEGLAGLVAEELRAAGCGQWL</sequence>
<dbReference type="AlphaFoldDB" id="A0A939IWX1"/>
<evidence type="ECO:0000256" key="9">
    <source>
        <dbReference type="NCBIfam" id="TIGR00212"/>
    </source>
</evidence>
<comment type="cofactor">
    <cofactor evidence="1">
        <name>dipyrromethane</name>
        <dbReference type="ChEBI" id="CHEBI:60342"/>
    </cofactor>
</comment>
<comment type="subunit">
    <text evidence="4">Monomer.</text>
</comment>
<dbReference type="PIRSF" id="PIRSF001438">
    <property type="entry name" value="4pyrrol_synth_OHMeBilane_synth"/>
    <property type="match status" value="1"/>
</dbReference>
<dbReference type="GO" id="GO:0004418">
    <property type="term" value="F:hydroxymethylbilane synthase activity"/>
    <property type="evidence" value="ECO:0007669"/>
    <property type="project" value="UniProtKB-UniRule"/>
</dbReference>
<evidence type="ECO:0000256" key="3">
    <source>
        <dbReference type="ARBA" id="ARBA00005638"/>
    </source>
</evidence>
<evidence type="ECO:0000256" key="1">
    <source>
        <dbReference type="ARBA" id="ARBA00001916"/>
    </source>
</evidence>
<evidence type="ECO:0000256" key="8">
    <source>
        <dbReference type="ARBA" id="ARBA00048169"/>
    </source>
</evidence>
<dbReference type="InterPro" id="IPR036803">
    <property type="entry name" value="Porphobilinogen_deaminase_C_sf"/>
</dbReference>
<dbReference type="FunFam" id="3.40.190.10:FF:000005">
    <property type="entry name" value="Porphobilinogen deaminase"/>
    <property type="match status" value="1"/>
</dbReference>
<gene>
    <name evidence="12" type="primary">hemC</name>
    <name evidence="12" type="ORF">JZY06_04485</name>
</gene>
<proteinExistence type="inferred from homology"/>
<reference evidence="12" key="1">
    <citation type="submission" date="2021-03" db="EMBL/GenBank/DDBJ databases">
        <authorList>
            <person name="Sun Q."/>
        </authorList>
    </citation>
    <scope>NUCLEOTIDE SEQUENCE</scope>
    <source>
        <strain evidence="12">CCM 8862</strain>
    </source>
</reference>
<accession>A0A939IWX1</accession>
<dbReference type="SUPFAM" id="SSF54782">
    <property type="entry name" value="Porphobilinogen deaminase (hydroxymethylbilane synthase), C-terminal domain"/>
    <property type="match status" value="1"/>
</dbReference>
<dbReference type="Gene3D" id="3.40.190.10">
    <property type="entry name" value="Periplasmic binding protein-like II"/>
    <property type="match status" value="2"/>
</dbReference>
<dbReference type="EMBL" id="JAFLEQ010000008">
    <property type="protein sequence ID" value="MBN9643880.1"/>
    <property type="molecule type" value="Genomic_DNA"/>
</dbReference>
<dbReference type="Gene3D" id="3.30.160.40">
    <property type="entry name" value="Porphobilinogen deaminase, C-terminal domain"/>
    <property type="match status" value="1"/>
</dbReference>
<dbReference type="InterPro" id="IPR022419">
    <property type="entry name" value="Porphobilin_deaminase_cofac_BS"/>
</dbReference>
<dbReference type="PANTHER" id="PTHR11557">
    <property type="entry name" value="PORPHOBILINOGEN DEAMINASE"/>
    <property type="match status" value="1"/>
</dbReference>
<dbReference type="PANTHER" id="PTHR11557:SF0">
    <property type="entry name" value="PORPHOBILINOGEN DEAMINASE"/>
    <property type="match status" value="1"/>
</dbReference>
<comment type="caution">
    <text evidence="12">The sequence shown here is derived from an EMBL/GenBank/DDBJ whole genome shotgun (WGS) entry which is preliminary data.</text>
</comment>
<protein>
    <recommendedName>
        <fullName evidence="5 9">Hydroxymethylbilane synthase</fullName>
        <ecNumber evidence="5 9">2.5.1.61</ecNumber>
    </recommendedName>
</protein>
<comment type="similarity">
    <text evidence="3">Belongs to the HMBS family.</text>
</comment>
<evidence type="ECO:0000259" key="11">
    <source>
        <dbReference type="Pfam" id="PF03900"/>
    </source>
</evidence>
<comment type="catalytic activity">
    <reaction evidence="8">
        <text>4 porphobilinogen + H2O = hydroxymethylbilane + 4 NH4(+)</text>
        <dbReference type="Rhea" id="RHEA:13185"/>
        <dbReference type="ChEBI" id="CHEBI:15377"/>
        <dbReference type="ChEBI" id="CHEBI:28938"/>
        <dbReference type="ChEBI" id="CHEBI:57845"/>
        <dbReference type="ChEBI" id="CHEBI:58126"/>
        <dbReference type="EC" id="2.5.1.61"/>
    </reaction>
</comment>
<dbReference type="InterPro" id="IPR022418">
    <property type="entry name" value="Porphobilinogen_deaminase_C"/>
</dbReference>
<evidence type="ECO:0000256" key="2">
    <source>
        <dbReference type="ARBA" id="ARBA00002869"/>
    </source>
</evidence>
<evidence type="ECO:0000256" key="6">
    <source>
        <dbReference type="ARBA" id="ARBA00022679"/>
    </source>
</evidence>
<feature type="domain" description="Porphobilinogen deaminase N-terminal" evidence="10">
    <location>
        <begin position="21"/>
        <end position="222"/>
    </location>
</feature>
<dbReference type="InterPro" id="IPR000860">
    <property type="entry name" value="HemC"/>
</dbReference>
<dbReference type="Proteomes" id="UP000664332">
    <property type="component" value="Unassembled WGS sequence"/>
</dbReference>
<keyword evidence="7" id="KW-0627">Porphyrin biosynthesis</keyword>
<dbReference type="GO" id="GO:0005737">
    <property type="term" value="C:cytoplasm"/>
    <property type="evidence" value="ECO:0007669"/>
    <property type="project" value="UniProtKB-UniRule"/>
</dbReference>